<reference evidence="3" key="2">
    <citation type="submission" date="2022-07" db="EMBL/GenBank/DDBJ databases">
        <authorList>
            <person name="Goncalves M.F.M."/>
            <person name="Hilario S."/>
            <person name="Van De Peer Y."/>
            <person name="Esteves A.C."/>
            <person name="Alves A."/>
        </authorList>
    </citation>
    <scope>NUCLEOTIDE SEQUENCE</scope>
    <source>
        <strain evidence="3">MUM 19.33</strain>
    </source>
</reference>
<dbReference type="PANTHER" id="PTHR40640:SF1">
    <property type="entry name" value="ANCHORED GLYCOPROTEIN, PUTATIVE (AFU_ORTHOLOGUE AFUA_8G04860)-RELATED"/>
    <property type="match status" value="1"/>
</dbReference>
<dbReference type="GeneID" id="75830908"/>
<keyword evidence="4" id="KW-1185">Reference proteome</keyword>
<evidence type="ECO:0000256" key="1">
    <source>
        <dbReference type="SAM" id="MobiDB-lite"/>
    </source>
</evidence>
<sequence>MVRGFAVLGLTTLVAAQTTTVDIMLMGSEAKAVHASVVAVEDALTTFAMDCDDQDSCGLVPRTIIQGDGTFSAQLIMSPADGSIIQDISCDADRKADVLSCTVMQSGQVDGTTLSTSTEGTMEGLSELYQPVPVTGGVEKLGTVEATTTATSTATEETTVIETTIVETPSQTGSDAEETPTETADGDNAGSQLGQSTLIAGLAAVVGVAGLL</sequence>
<dbReference type="PANTHER" id="PTHR40640">
    <property type="entry name" value="ANCHORED GLYCOPROTEIN, PUTATIVE (AFU_ORTHOLOGUE AFUA_8G04860)-RELATED"/>
    <property type="match status" value="1"/>
</dbReference>
<accession>A0A9P9Y537</accession>
<dbReference type="EMBL" id="JAGIXG020000008">
    <property type="protein sequence ID" value="KAI6783393.1"/>
    <property type="molecule type" value="Genomic_DNA"/>
</dbReference>
<gene>
    <name evidence="3" type="ORF">J7T54_004420</name>
</gene>
<feature type="signal peptide" evidence="2">
    <location>
        <begin position="1"/>
        <end position="16"/>
    </location>
</feature>
<proteinExistence type="predicted"/>
<comment type="caution">
    <text evidence="3">The sequence shown here is derived from an EMBL/GenBank/DDBJ whole genome shotgun (WGS) entry which is preliminary data.</text>
</comment>
<evidence type="ECO:0000313" key="3">
    <source>
        <dbReference type="EMBL" id="KAI6783393.1"/>
    </source>
</evidence>
<name>A0A9P9Y537_9HYPO</name>
<evidence type="ECO:0000313" key="4">
    <source>
        <dbReference type="Proteomes" id="UP001055219"/>
    </source>
</evidence>
<organism evidence="3 4">
    <name type="scientific">Emericellopsis cladophorae</name>
    <dbReference type="NCBI Taxonomy" id="2686198"/>
    <lineage>
        <taxon>Eukaryota</taxon>
        <taxon>Fungi</taxon>
        <taxon>Dikarya</taxon>
        <taxon>Ascomycota</taxon>
        <taxon>Pezizomycotina</taxon>
        <taxon>Sordariomycetes</taxon>
        <taxon>Hypocreomycetidae</taxon>
        <taxon>Hypocreales</taxon>
        <taxon>Bionectriaceae</taxon>
        <taxon>Emericellopsis</taxon>
    </lineage>
</organism>
<feature type="chain" id="PRO_5040323379" description="GPI anchored cell wall protein" evidence="2">
    <location>
        <begin position="17"/>
        <end position="212"/>
    </location>
</feature>
<dbReference type="OrthoDB" id="4991875at2759"/>
<dbReference type="Proteomes" id="UP001055219">
    <property type="component" value="Unassembled WGS sequence"/>
</dbReference>
<reference evidence="3" key="1">
    <citation type="journal article" date="2021" name="J Fungi (Basel)">
        <title>Genomic and Metabolomic Analyses of the Marine Fungus Emericellopsis cladophorae: Insights into Saltwater Adaptability Mechanisms and Its Biosynthetic Potential.</title>
        <authorList>
            <person name="Goncalves M.F.M."/>
            <person name="Hilario S."/>
            <person name="Van de Peer Y."/>
            <person name="Esteves A.C."/>
            <person name="Alves A."/>
        </authorList>
    </citation>
    <scope>NUCLEOTIDE SEQUENCE</scope>
    <source>
        <strain evidence="3">MUM 19.33</strain>
    </source>
</reference>
<dbReference type="AlphaFoldDB" id="A0A9P9Y537"/>
<dbReference type="RefSeq" id="XP_051364249.1">
    <property type="nucleotide sequence ID" value="XM_051504336.1"/>
</dbReference>
<evidence type="ECO:0000256" key="2">
    <source>
        <dbReference type="SAM" id="SignalP"/>
    </source>
</evidence>
<evidence type="ECO:0008006" key="5">
    <source>
        <dbReference type="Google" id="ProtNLM"/>
    </source>
</evidence>
<feature type="region of interest" description="Disordered" evidence="1">
    <location>
        <begin position="166"/>
        <end position="191"/>
    </location>
</feature>
<keyword evidence="2" id="KW-0732">Signal</keyword>
<protein>
    <recommendedName>
        <fullName evidence="5">GPI anchored cell wall protein</fullName>
    </recommendedName>
</protein>